<name>A0A9X3S4F3_9ACTN</name>
<comment type="caution">
    <text evidence="2">The sequence shown here is derived from an EMBL/GenBank/DDBJ whole genome shotgun (WGS) entry which is preliminary data.</text>
</comment>
<dbReference type="Proteomes" id="UP001149140">
    <property type="component" value="Unassembled WGS sequence"/>
</dbReference>
<dbReference type="EMBL" id="JAPDOD010000006">
    <property type="protein sequence ID" value="MDA0160588.1"/>
    <property type="molecule type" value="Genomic_DNA"/>
</dbReference>
<dbReference type="InterPro" id="IPR029068">
    <property type="entry name" value="Glyas_Bleomycin-R_OHBP_Dase"/>
</dbReference>
<reference evidence="2" key="1">
    <citation type="submission" date="2022-10" db="EMBL/GenBank/DDBJ databases">
        <title>The WGS of Solirubrobacter ginsenosidimutans DSM 21036.</title>
        <authorList>
            <person name="Jiang Z."/>
        </authorList>
    </citation>
    <scope>NUCLEOTIDE SEQUENCE</scope>
    <source>
        <strain evidence="2">DSM 21036</strain>
    </source>
</reference>
<dbReference type="Pfam" id="PF00903">
    <property type="entry name" value="Glyoxalase"/>
    <property type="match status" value="1"/>
</dbReference>
<dbReference type="PANTHER" id="PTHR36437:SF2">
    <property type="entry name" value="GLYOXALASE_BLEOMYCIN RESISTANCE PROTEIN_DIOXYGENASE"/>
    <property type="match status" value="1"/>
</dbReference>
<dbReference type="RefSeq" id="WP_270039514.1">
    <property type="nucleotide sequence ID" value="NZ_JAPDOD010000006.1"/>
</dbReference>
<sequence>MQTLANAQLWVLDQDEALAFYVDKLGWTKREDLSPPELGGFRWLSVAPTADADTSVVLMAIPGEPVFTDETAATVRDLLTKGAAGAIFLTVDDVQAEYEALKARGVDLPEPTEQPWGIDTGFRDPSGNHIRLAQRVEIPAVA</sequence>
<accession>A0A9X3S4F3</accession>
<keyword evidence="3" id="KW-1185">Reference proteome</keyword>
<protein>
    <submittedName>
        <fullName evidence="2">VOC family protein</fullName>
    </submittedName>
</protein>
<evidence type="ECO:0000259" key="1">
    <source>
        <dbReference type="PROSITE" id="PS51819"/>
    </source>
</evidence>
<dbReference type="Gene3D" id="3.10.180.10">
    <property type="entry name" value="2,3-Dihydroxybiphenyl 1,2-Dioxygenase, domain 1"/>
    <property type="match status" value="1"/>
</dbReference>
<dbReference type="SUPFAM" id="SSF54593">
    <property type="entry name" value="Glyoxalase/Bleomycin resistance protein/Dihydroxybiphenyl dioxygenase"/>
    <property type="match status" value="1"/>
</dbReference>
<dbReference type="PANTHER" id="PTHR36437">
    <property type="entry name" value="GLYOXALASE/BLEOMYCIN RESISTANCE PROTEIN/DIOXYGENASE"/>
    <property type="match status" value="1"/>
</dbReference>
<dbReference type="InterPro" id="IPR037523">
    <property type="entry name" value="VOC_core"/>
</dbReference>
<dbReference type="AlphaFoldDB" id="A0A9X3S4F3"/>
<evidence type="ECO:0000313" key="3">
    <source>
        <dbReference type="Proteomes" id="UP001149140"/>
    </source>
</evidence>
<proteinExistence type="predicted"/>
<organism evidence="2 3">
    <name type="scientific">Solirubrobacter ginsenosidimutans</name>
    <dbReference type="NCBI Taxonomy" id="490573"/>
    <lineage>
        <taxon>Bacteria</taxon>
        <taxon>Bacillati</taxon>
        <taxon>Actinomycetota</taxon>
        <taxon>Thermoleophilia</taxon>
        <taxon>Solirubrobacterales</taxon>
        <taxon>Solirubrobacteraceae</taxon>
        <taxon>Solirubrobacter</taxon>
    </lineage>
</organism>
<feature type="domain" description="VOC" evidence="1">
    <location>
        <begin position="3"/>
        <end position="135"/>
    </location>
</feature>
<dbReference type="PROSITE" id="PS51819">
    <property type="entry name" value="VOC"/>
    <property type="match status" value="1"/>
</dbReference>
<evidence type="ECO:0000313" key="2">
    <source>
        <dbReference type="EMBL" id="MDA0160588.1"/>
    </source>
</evidence>
<gene>
    <name evidence="2" type="ORF">OM076_09960</name>
</gene>
<dbReference type="InterPro" id="IPR004360">
    <property type="entry name" value="Glyas_Fos-R_dOase_dom"/>
</dbReference>